<protein>
    <submittedName>
        <fullName evidence="2">Uncharacterized protein</fullName>
    </submittedName>
</protein>
<name>A0ABQ5AT30_9ASTR</name>
<gene>
    <name evidence="2" type="ORF">Tco_0839975</name>
</gene>
<dbReference type="EMBL" id="BQNB010012592">
    <property type="protein sequence ID" value="GJT05513.1"/>
    <property type="molecule type" value="Genomic_DNA"/>
</dbReference>
<dbReference type="Proteomes" id="UP001151760">
    <property type="component" value="Unassembled WGS sequence"/>
</dbReference>
<proteinExistence type="predicted"/>
<accession>A0ABQ5AT30</accession>
<feature type="compositionally biased region" description="Basic and acidic residues" evidence="1">
    <location>
        <begin position="34"/>
        <end position="46"/>
    </location>
</feature>
<sequence>MMQVCRLLFFKGKRLRRPQLKKGTRGSSGPEAPEGNHRPEFPKKDGASASQHKTEKRPRQFTLYYENSEEILAF</sequence>
<reference evidence="2" key="1">
    <citation type="journal article" date="2022" name="Int. J. Mol. Sci.">
        <title>Draft Genome of Tanacetum Coccineum: Genomic Comparison of Closely Related Tanacetum-Family Plants.</title>
        <authorList>
            <person name="Yamashiro T."/>
            <person name="Shiraishi A."/>
            <person name="Nakayama K."/>
            <person name="Satake H."/>
        </authorList>
    </citation>
    <scope>NUCLEOTIDE SEQUENCE</scope>
</reference>
<organism evidence="2 3">
    <name type="scientific">Tanacetum coccineum</name>
    <dbReference type="NCBI Taxonomy" id="301880"/>
    <lineage>
        <taxon>Eukaryota</taxon>
        <taxon>Viridiplantae</taxon>
        <taxon>Streptophyta</taxon>
        <taxon>Embryophyta</taxon>
        <taxon>Tracheophyta</taxon>
        <taxon>Spermatophyta</taxon>
        <taxon>Magnoliopsida</taxon>
        <taxon>eudicotyledons</taxon>
        <taxon>Gunneridae</taxon>
        <taxon>Pentapetalae</taxon>
        <taxon>asterids</taxon>
        <taxon>campanulids</taxon>
        <taxon>Asterales</taxon>
        <taxon>Asteraceae</taxon>
        <taxon>Asteroideae</taxon>
        <taxon>Anthemideae</taxon>
        <taxon>Anthemidinae</taxon>
        <taxon>Tanacetum</taxon>
    </lineage>
</organism>
<evidence type="ECO:0000313" key="3">
    <source>
        <dbReference type="Proteomes" id="UP001151760"/>
    </source>
</evidence>
<feature type="region of interest" description="Disordered" evidence="1">
    <location>
        <begin position="16"/>
        <end position="61"/>
    </location>
</feature>
<evidence type="ECO:0000256" key="1">
    <source>
        <dbReference type="SAM" id="MobiDB-lite"/>
    </source>
</evidence>
<keyword evidence="3" id="KW-1185">Reference proteome</keyword>
<reference evidence="2" key="2">
    <citation type="submission" date="2022-01" db="EMBL/GenBank/DDBJ databases">
        <authorList>
            <person name="Yamashiro T."/>
            <person name="Shiraishi A."/>
            <person name="Satake H."/>
            <person name="Nakayama K."/>
        </authorList>
    </citation>
    <scope>NUCLEOTIDE SEQUENCE</scope>
</reference>
<comment type="caution">
    <text evidence="2">The sequence shown here is derived from an EMBL/GenBank/DDBJ whole genome shotgun (WGS) entry which is preliminary data.</text>
</comment>
<evidence type="ECO:0000313" key="2">
    <source>
        <dbReference type="EMBL" id="GJT05513.1"/>
    </source>
</evidence>